<feature type="transmembrane region" description="Helical" evidence="22">
    <location>
        <begin position="189"/>
        <end position="206"/>
    </location>
</feature>
<feature type="transmembrane region" description="Helical" evidence="22">
    <location>
        <begin position="75"/>
        <end position="93"/>
    </location>
</feature>
<comment type="caution">
    <text evidence="23">The sequence shown here is derived from an EMBL/GenBank/DDBJ whole genome shotgun (WGS) entry which is preliminary data.</text>
</comment>
<dbReference type="InterPro" id="IPR001182">
    <property type="entry name" value="FtsW/RodA"/>
</dbReference>
<dbReference type="PANTHER" id="PTHR30474:SF2">
    <property type="entry name" value="PEPTIDOGLYCAN GLYCOSYLTRANSFERASE FTSW-RELATED"/>
    <property type="match status" value="1"/>
</dbReference>
<evidence type="ECO:0000313" key="23">
    <source>
        <dbReference type="EMBL" id="GAX88555.1"/>
    </source>
</evidence>
<keyword evidence="13" id="KW-0961">Cell wall biogenesis/degradation</keyword>
<evidence type="ECO:0000256" key="18">
    <source>
        <dbReference type="ARBA" id="ARBA00041418"/>
    </source>
</evidence>
<keyword evidence="7 22" id="KW-0812">Transmembrane</keyword>
<evidence type="ECO:0000256" key="3">
    <source>
        <dbReference type="ARBA" id="ARBA00022475"/>
    </source>
</evidence>
<feature type="transmembrane region" description="Helical" evidence="22">
    <location>
        <begin position="264"/>
        <end position="291"/>
    </location>
</feature>
<keyword evidence="12" id="KW-0131">Cell cycle</keyword>
<comment type="subcellular location">
    <subcellularLocation>
        <location evidence="1">Cell membrane</location>
        <topology evidence="1">Multi-pass membrane protein</topology>
    </subcellularLocation>
</comment>
<evidence type="ECO:0000256" key="5">
    <source>
        <dbReference type="ARBA" id="ARBA00022676"/>
    </source>
</evidence>
<evidence type="ECO:0000256" key="6">
    <source>
        <dbReference type="ARBA" id="ARBA00022679"/>
    </source>
</evidence>
<dbReference type="GO" id="GO:0071555">
    <property type="term" value="P:cell wall organization"/>
    <property type="evidence" value="ECO:0007669"/>
    <property type="project" value="UniProtKB-KW"/>
</dbReference>
<protein>
    <recommendedName>
        <fullName evidence="17">Probable peptidoglycan glycosyltransferase FtsW</fullName>
        <ecNumber evidence="19">2.4.99.28</ecNumber>
    </recommendedName>
    <alternativeName>
        <fullName evidence="18">Cell division protein FtsW</fullName>
    </alternativeName>
    <alternativeName>
        <fullName evidence="15">Cell wall polymerase</fullName>
    </alternativeName>
    <alternativeName>
        <fullName evidence="14">Peptidoglycan polymerase</fullName>
    </alternativeName>
</protein>
<dbReference type="OrthoDB" id="9768187at2"/>
<feature type="transmembrane region" description="Helical" evidence="22">
    <location>
        <begin position="12"/>
        <end position="34"/>
    </location>
</feature>
<organism evidence="23 24">
    <name type="scientific">Effusibacillus lacus</name>
    <dbReference type="NCBI Taxonomy" id="1348429"/>
    <lineage>
        <taxon>Bacteria</taxon>
        <taxon>Bacillati</taxon>
        <taxon>Bacillota</taxon>
        <taxon>Bacilli</taxon>
        <taxon>Bacillales</taxon>
        <taxon>Alicyclobacillaceae</taxon>
        <taxon>Effusibacillus</taxon>
    </lineage>
</organism>
<evidence type="ECO:0000256" key="11">
    <source>
        <dbReference type="ARBA" id="ARBA00023136"/>
    </source>
</evidence>
<dbReference type="GO" id="GO:0051301">
    <property type="term" value="P:cell division"/>
    <property type="evidence" value="ECO:0007669"/>
    <property type="project" value="UniProtKB-KW"/>
</dbReference>
<evidence type="ECO:0000256" key="1">
    <source>
        <dbReference type="ARBA" id="ARBA00004651"/>
    </source>
</evidence>
<dbReference type="GO" id="GO:0008360">
    <property type="term" value="P:regulation of cell shape"/>
    <property type="evidence" value="ECO:0007669"/>
    <property type="project" value="UniProtKB-KW"/>
</dbReference>
<dbReference type="GO" id="GO:0015648">
    <property type="term" value="F:lipid-linked peptidoglycan transporter activity"/>
    <property type="evidence" value="ECO:0007669"/>
    <property type="project" value="TreeGrafter"/>
</dbReference>
<evidence type="ECO:0000256" key="12">
    <source>
        <dbReference type="ARBA" id="ARBA00023306"/>
    </source>
</evidence>
<dbReference type="InterPro" id="IPR013437">
    <property type="entry name" value="FtsW"/>
</dbReference>
<evidence type="ECO:0000256" key="22">
    <source>
        <dbReference type="SAM" id="Phobius"/>
    </source>
</evidence>
<feature type="transmembrane region" description="Helical" evidence="22">
    <location>
        <begin position="141"/>
        <end position="158"/>
    </location>
</feature>
<keyword evidence="5" id="KW-0328">Glycosyltransferase</keyword>
<evidence type="ECO:0000256" key="14">
    <source>
        <dbReference type="ARBA" id="ARBA00032370"/>
    </source>
</evidence>
<dbReference type="GO" id="GO:0008955">
    <property type="term" value="F:peptidoglycan glycosyltransferase activity"/>
    <property type="evidence" value="ECO:0007669"/>
    <property type="project" value="UniProtKB-EC"/>
</dbReference>
<dbReference type="RefSeq" id="WP_096180253.1">
    <property type="nucleotide sequence ID" value="NZ_BDUF01000004.1"/>
</dbReference>
<dbReference type="AlphaFoldDB" id="A0A292YJ83"/>
<evidence type="ECO:0000256" key="20">
    <source>
        <dbReference type="ARBA" id="ARBA00049902"/>
    </source>
</evidence>
<evidence type="ECO:0000256" key="8">
    <source>
        <dbReference type="ARBA" id="ARBA00022960"/>
    </source>
</evidence>
<dbReference type="EC" id="2.4.99.28" evidence="19"/>
<feature type="transmembrane region" description="Helical" evidence="22">
    <location>
        <begin position="113"/>
        <end position="129"/>
    </location>
</feature>
<keyword evidence="11 22" id="KW-0472">Membrane</keyword>
<evidence type="ECO:0000256" key="19">
    <source>
        <dbReference type="ARBA" id="ARBA00044770"/>
    </source>
</evidence>
<comment type="pathway">
    <text evidence="2">Cell wall biogenesis; peptidoglycan biosynthesis.</text>
</comment>
<evidence type="ECO:0000256" key="2">
    <source>
        <dbReference type="ARBA" id="ARBA00004752"/>
    </source>
</evidence>
<evidence type="ECO:0000256" key="21">
    <source>
        <dbReference type="ARBA" id="ARBA00049966"/>
    </source>
</evidence>
<proteinExistence type="inferred from homology"/>
<evidence type="ECO:0000256" key="4">
    <source>
        <dbReference type="ARBA" id="ARBA00022618"/>
    </source>
</evidence>
<evidence type="ECO:0000256" key="9">
    <source>
        <dbReference type="ARBA" id="ARBA00022984"/>
    </source>
</evidence>
<comment type="catalytic activity">
    <reaction evidence="20">
        <text>[GlcNAc-(1-&gt;4)-Mur2Ac(oyl-L-Ala-gamma-D-Glu-L-Lys-D-Ala-D-Ala)](n)-di-trans,octa-cis-undecaprenyl diphosphate + beta-D-GlcNAc-(1-&gt;4)-Mur2Ac(oyl-L-Ala-gamma-D-Glu-L-Lys-D-Ala-D-Ala)-di-trans,octa-cis-undecaprenyl diphosphate = [GlcNAc-(1-&gt;4)-Mur2Ac(oyl-L-Ala-gamma-D-Glu-L-Lys-D-Ala-D-Ala)](n+1)-di-trans,octa-cis-undecaprenyl diphosphate + di-trans,octa-cis-undecaprenyl diphosphate + H(+)</text>
        <dbReference type="Rhea" id="RHEA:23708"/>
        <dbReference type="Rhea" id="RHEA-COMP:9602"/>
        <dbReference type="Rhea" id="RHEA-COMP:9603"/>
        <dbReference type="ChEBI" id="CHEBI:15378"/>
        <dbReference type="ChEBI" id="CHEBI:58405"/>
        <dbReference type="ChEBI" id="CHEBI:60033"/>
        <dbReference type="ChEBI" id="CHEBI:78435"/>
        <dbReference type="EC" id="2.4.99.28"/>
    </reaction>
</comment>
<feature type="transmembrane region" description="Helical" evidence="22">
    <location>
        <begin position="339"/>
        <end position="360"/>
    </location>
</feature>
<keyword evidence="3" id="KW-1003">Cell membrane</keyword>
<dbReference type="NCBIfam" id="TIGR02614">
    <property type="entry name" value="ftsW"/>
    <property type="match status" value="1"/>
</dbReference>
<reference evidence="24" key="1">
    <citation type="submission" date="2017-07" db="EMBL/GenBank/DDBJ databases">
        <title>Draft genome sequence of Effusibacillus lacus strain skLN1.</title>
        <authorList>
            <person name="Watanabe M."/>
            <person name="Kojima H."/>
            <person name="Fukui M."/>
        </authorList>
    </citation>
    <scope>NUCLEOTIDE SEQUENCE [LARGE SCALE GENOMIC DNA]</scope>
    <source>
        <strain evidence="24">skLN1</strain>
    </source>
</reference>
<keyword evidence="10 22" id="KW-1133">Transmembrane helix</keyword>
<feature type="transmembrane region" description="Helical" evidence="22">
    <location>
        <begin position="46"/>
        <end position="63"/>
    </location>
</feature>
<comment type="function">
    <text evidence="21">Peptidoglycan polymerase that is essential for cell division.</text>
</comment>
<evidence type="ECO:0000256" key="17">
    <source>
        <dbReference type="ARBA" id="ARBA00041185"/>
    </source>
</evidence>
<keyword evidence="8" id="KW-0133">Cell shape</keyword>
<sequence length="373" mass="41862">MNPTRHRPDFVLLIVILLLVSIGLLTIYSASIIWAYQKLGVSPNHFFIRQCIFSIIGLFFLFLTMNMPYWNWRKLLVLMLPGSFFMLLLVFVFEPVKDVHRWIQLGSFSIQPSEVATLTIIIYCAHILTKKKDKLQDFKKGIVPPMVITGLFAFLVLLQPDMDAAALIVVTALAVMFAAGTPLLHLARVVLPATFLAFIFIFTSEWRRQRVLAFLDPFAEENLQDWGFQQAHSLYAIASGGWMGKGLGRSIEKFLYLPEPHTDFIFAIFIEEWGIIGGVFLISLFAILIWRGGRIAARLPDRFGALMAVGITSMIGVAVVINIGVVTGTIPVMGIPLPFITYGGSALVIKMMAMGILLNLSRYTVEDHHVSRR</sequence>
<keyword evidence="6" id="KW-0808">Transferase</keyword>
<gene>
    <name evidence="23" type="ORF">EFBL_0167</name>
</gene>
<dbReference type="GO" id="GO:0005886">
    <property type="term" value="C:plasma membrane"/>
    <property type="evidence" value="ECO:0007669"/>
    <property type="project" value="UniProtKB-SubCell"/>
</dbReference>
<keyword evidence="4 23" id="KW-0132">Cell division</keyword>
<keyword evidence="9" id="KW-0573">Peptidoglycan synthesis</keyword>
<keyword evidence="24" id="KW-1185">Reference proteome</keyword>
<dbReference type="GO" id="GO:0009252">
    <property type="term" value="P:peptidoglycan biosynthetic process"/>
    <property type="evidence" value="ECO:0007669"/>
    <property type="project" value="UniProtKB-KW"/>
</dbReference>
<comment type="similarity">
    <text evidence="16">Belongs to the SEDS family. FtsW subfamily.</text>
</comment>
<dbReference type="Pfam" id="PF01098">
    <property type="entry name" value="FTSW_RODA_SPOVE"/>
    <property type="match status" value="1"/>
</dbReference>
<feature type="transmembrane region" description="Helical" evidence="22">
    <location>
        <begin position="164"/>
        <end position="184"/>
    </location>
</feature>
<evidence type="ECO:0000256" key="15">
    <source>
        <dbReference type="ARBA" id="ARBA00033270"/>
    </source>
</evidence>
<evidence type="ECO:0000256" key="16">
    <source>
        <dbReference type="ARBA" id="ARBA00038053"/>
    </source>
</evidence>
<evidence type="ECO:0000256" key="7">
    <source>
        <dbReference type="ARBA" id="ARBA00022692"/>
    </source>
</evidence>
<dbReference type="PANTHER" id="PTHR30474">
    <property type="entry name" value="CELL CYCLE PROTEIN"/>
    <property type="match status" value="1"/>
</dbReference>
<accession>A0A292YJ83</accession>
<dbReference type="Proteomes" id="UP000217785">
    <property type="component" value="Unassembled WGS sequence"/>
</dbReference>
<evidence type="ECO:0000256" key="13">
    <source>
        <dbReference type="ARBA" id="ARBA00023316"/>
    </source>
</evidence>
<dbReference type="GO" id="GO:0032153">
    <property type="term" value="C:cell division site"/>
    <property type="evidence" value="ECO:0007669"/>
    <property type="project" value="TreeGrafter"/>
</dbReference>
<feature type="transmembrane region" description="Helical" evidence="22">
    <location>
        <begin position="303"/>
        <end position="327"/>
    </location>
</feature>
<evidence type="ECO:0000256" key="10">
    <source>
        <dbReference type="ARBA" id="ARBA00022989"/>
    </source>
</evidence>
<name>A0A292YJ83_9BACL</name>
<dbReference type="EMBL" id="BDUF01000004">
    <property type="protein sequence ID" value="GAX88555.1"/>
    <property type="molecule type" value="Genomic_DNA"/>
</dbReference>
<evidence type="ECO:0000313" key="24">
    <source>
        <dbReference type="Proteomes" id="UP000217785"/>
    </source>
</evidence>